<reference evidence="1 3" key="1">
    <citation type="journal article" date="2011" name="Nature">
        <title>The Medicago genome provides insight into the evolution of rhizobial symbioses.</title>
        <authorList>
            <person name="Young N.D."/>
            <person name="Debelle F."/>
            <person name="Oldroyd G.E."/>
            <person name="Geurts R."/>
            <person name="Cannon S.B."/>
            <person name="Udvardi M.K."/>
            <person name="Benedito V.A."/>
            <person name="Mayer K.F."/>
            <person name="Gouzy J."/>
            <person name="Schoof H."/>
            <person name="Van de Peer Y."/>
            <person name="Proost S."/>
            <person name="Cook D.R."/>
            <person name="Meyers B.C."/>
            <person name="Spannagl M."/>
            <person name="Cheung F."/>
            <person name="De Mita S."/>
            <person name="Krishnakumar V."/>
            <person name="Gundlach H."/>
            <person name="Zhou S."/>
            <person name="Mudge J."/>
            <person name="Bharti A.K."/>
            <person name="Murray J.D."/>
            <person name="Naoumkina M.A."/>
            <person name="Rosen B."/>
            <person name="Silverstein K.A."/>
            <person name="Tang H."/>
            <person name="Rombauts S."/>
            <person name="Zhao P.X."/>
            <person name="Zhou P."/>
            <person name="Barbe V."/>
            <person name="Bardou P."/>
            <person name="Bechner M."/>
            <person name="Bellec A."/>
            <person name="Berger A."/>
            <person name="Berges H."/>
            <person name="Bidwell S."/>
            <person name="Bisseling T."/>
            <person name="Choisne N."/>
            <person name="Couloux A."/>
            <person name="Denny R."/>
            <person name="Deshpande S."/>
            <person name="Dai X."/>
            <person name="Doyle J.J."/>
            <person name="Dudez A.M."/>
            <person name="Farmer A.D."/>
            <person name="Fouteau S."/>
            <person name="Franken C."/>
            <person name="Gibelin C."/>
            <person name="Gish J."/>
            <person name="Goldstein S."/>
            <person name="Gonzalez A.J."/>
            <person name="Green P.J."/>
            <person name="Hallab A."/>
            <person name="Hartog M."/>
            <person name="Hua A."/>
            <person name="Humphray S.J."/>
            <person name="Jeong D.H."/>
            <person name="Jing Y."/>
            <person name="Jocker A."/>
            <person name="Kenton S.M."/>
            <person name="Kim D.J."/>
            <person name="Klee K."/>
            <person name="Lai H."/>
            <person name="Lang C."/>
            <person name="Lin S."/>
            <person name="Macmil S.L."/>
            <person name="Magdelenat G."/>
            <person name="Matthews L."/>
            <person name="McCorrison J."/>
            <person name="Monaghan E.L."/>
            <person name="Mun J.H."/>
            <person name="Najar F.Z."/>
            <person name="Nicholson C."/>
            <person name="Noirot C."/>
            <person name="O'Bleness M."/>
            <person name="Paule C.R."/>
            <person name="Poulain J."/>
            <person name="Prion F."/>
            <person name="Qin B."/>
            <person name="Qu C."/>
            <person name="Retzel E.F."/>
            <person name="Riddle C."/>
            <person name="Sallet E."/>
            <person name="Samain S."/>
            <person name="Samson N."/>
            <person name="Sanders I."/>
            <person name="Saurat O."/>
            <person name="Scarpelli C."/>
            <person name="Schiex T."/>
            <person name="Segurens B."/>
            <person name="Severin A.J."/>
            <person name="Sherrier D.J."/>
            <person name="Shi R."/>
            <person name="Sims S."/>
            <person name="Singer S.R."/>
            <person name="Sinharoy S."/>
            <person name="Sterck L."/>
            <person name="Viollet A."/>
            <person name="Wang B.B."/>
            <person name="Wang K."/>
            <person name="Wang M."/>
            <person name="Wang X."/>
            <person name="Warfsmann J."/>
            <person name="Weissenbach J."/>
            <person name="White D.D."/>
            <person name="White J.D."/>
            <person name="Wiley G.B."/>
            <person name="Wincker P."/>
            <person name="Xing Y."/>
            <person name="Yang L."/>
            <person name="Yao Z."/>
            <person name="Ying F."/>
            <person name="Zhai J."/>
            <person name="Zhou L."/>
            <person name="Zuber A."/>
            <person name="Denarie J."/>
            <person name="Dixon R.A."/>
            <person name="May G.D."/>
            <person name="Schwartz D.C."/>
            <person name="Rogers J."/>
            <person name="Quetier F."/>
            <person name="Town C.D."/>
            <person name="Roe B.A."/>
        </authorList>
    </citation>
    <scope>NUCLEOTIDE SEQUENCE [LARGE SCALE GENOMIC DNA]</scope>
    <source>
        <strain evidence="1">A17</strain>
        <strain evidence="2 3">cv. Jemalong A17</strain>
    </source>
</reference>
<protein>
    <submittedName>
        <fullName evidence="1 2">Uncharacterized protein</fullName>
    </submittedName>
</protein>
<accession>A0A072V8P4</accession>
<gene>
    <name evidence="1" type="ordered locus">MTR_2g046560</name>
</gene>
<dbReference type="HOGENOM" id="CLU_1789763_0_0_1"/>
<dbReference type="AlphaFoldDB" id="A0A072V8P4"/>
<name>A0A072V8P4_MEDTR</name>
<dbReference type="Proteomes" id="UP000002051">
    <property type="component" value="Chromosome 2"/>
</dbReference>
<evidence type="ECO:0000313" key="2">
    <source>
        <dbReference type="EnsemblPlants" id="KEH37738"/>
    </source>
</evidence>
<sequence>MVMGRLLLYQGYHLLRERCSCAGLGTQSFGCYAPLISLLDLTSCDEEDDPTNCTDVDEDTGSSRSTCVQCGGCVGRSIVVAVVGSDQHHRPVYKCPPHAADTTVRQLLLTQPTMISIAIATIFNVCKLKTFDDLQSNVKFLLFVY</sequence>
<organism evidence="1 3">
    <name type="scientific">Medicago truncatula</name>
    <name type="common">Barrel medic</name>
    <name type="synonym">Medicago tribuloides</name>
    <dbReference type="NCBI Taxonomy" id="3880"/>
    <lineage>
        <taxon>Eukaryota</taxon>
        <taxon>Viridiplantae</taxon>
        <taxon>Streptophyta</taxon>
        <taxon>Embryophyta</taxon>
        <taxon>Tracheophyta</taxon>
        <taxon>Spermatophyta</taxon>
        <taxon>Magnoliopsida</taxon>
        <taxon>eudicotyledons</taxon>
        <taxon>Gunneridae</taxon>
        <taxon>Pentapetalae</taxon>
        <taxon>rosids</taxon>
        <taxon>fabids</taxon>
        <taxon>Fabales</taxon>
        <taxon>Fabaceae</taxon>
        <taxon>Papilionoideae</taxon>
        <taxon>50 kb inversion clade</taxon>
        <taxon>NPAAA clade</taxon>
        <taxon>Hologalegina</taxon>
        <taxon>IRL clade</taxon>
        <taxon>Trifolieae</taxon>
        <taxon>Medicago</taxon>
    </lineage>
</organism>
<evidence type="ECO:0000313" key="3">
    <source>
        <dbReference type="Proteomes" id="UP000002051"/>
    </source>
</evidence>
<keyword evidence="3" id="KW-1185">Reference proteome</keyword>
<dbReference type="EMBL" id="CM001218">
    <property type="protein sequence ID" value="KEH37738.1"/>
    <property type="molecule type" value="Genomic_DNA"/>
</dbReference>
<dbReference type="EnsemblPlants" id="KEH37738">
    <property type="protein sequence ID" value="KEH37738"/>
    <property type="gene ID" value="MTR_2g046560"/>
</dbReference>
<reference evidence="1 3" key="2">
    <citation type="journal article" date="2014" name="BMC Genomics">
        <title>An improved genome release (version Mt4.0) for the model legume Medicago truncatula.</title>
        <authorList>
            <person name="Tang H."/>
            <person name="Krishnakumar V."/>
            <person name="Bidwell S."/>
            <person name="Rosen B."/>
            <person name="Chan A."/>
            <person name="Zhou S."/>
            <person name="Gentzbittel L."/>
            <person name="Childs K.L."/>
            <person name="Yandell M."/>
            <person name="Gundlach H."/>
            <person name="Mayer K.F."/>
            <person name="Schwartz D.C."/>
            <person name="Town C.D."/>
        </authorList>
    </citation>
    <scope>GENOME REANNOTATION</scope>
    <source>
        <strain evidence="1">A17</strain>
        <strain evidence="2 3">cv. Jemalong A17</strain>
    </source>
</reference>
<reference evidence="2" key="3">
    <citation type="submission" date="2015-04" db="UniProtKB">
        <authorList>
            <consortium name="EnsemblPlants"/>
        </authorList>
    </citation>
    <scope>IDENTIFICATION</scope>
    <source>
        <strain evidence="2">cv. Jemalong A17</strain>
    </source>
</reference>
<evidence type="ECO:0000313" key="1">
    <source>
        <dbReference type="EMBL" id="KEH37738.1"/>
    </source>
</evidence>
<proteinExistence type="predicted"/>